<evidence type="ECO:0000256" key="2">
    <source>
        <dbReference type="SAM" id="Phobius"/>
    </source>
</evidence>
<dbReference type="EMBL" id="QLNT01000023">
    <property type="protein sequence ID" value="KAF3060397.1"/>
    <property type="molecule type" value="Genomic_DNA"/>
</dbReference>
<feature type="transmembrane region" description="Helical" evidence="2">
    <location>
        <begin position="123"/>
        <end position="146"/>
    </location>
</feature>
<name>A0A9P4X743_9HYPO</name>
<keyword evidence="2" id="KW-0812">Transmembrane</keyword>
<evidence type="ECO:0000313" key="4">
    <source>
        <dbReference type="Proteomes" id="UP000801864"/>
    </source>
</evidence>
<dbReference type="PANTHER" id="PTHR32251">
    <property type="entry name" value="3-OXO-5-ALPHA-STEROID 4-DEHYDROGENASE"/>
    <property type="match status" value="1"/>
</dbReference>
<organism evidence="3 4">
    <name type="scientific">Trichoderma lentiforme</name>
    <dbReference type="NCBI Taxonomy" id="1567552"/>
    <lineage>
        <taxon>Eukaryota</taxon>
        <taxon>Fungi</taxon>
        <taxon>Dikarya</taxon>
        <taxon>Ascomycota</taxon>
        <taxon>Pezizomycotina</taxon>
        <taxon>Sordariomycetes</taxon>
        <taxon>Hypocreomycetidae</taxon>
        <taxon>Hypocreales</taxon>
        <taxon>Hypocreaceae</taxon>
        <taxon>Trichoderma</taxon>
    </lineage>
</organism>
<evidence type="ECO:0008006" key="5">
    <source>
        <dbReference type="Google" id="ProtNLM"/>
    </source>
</evidence>
<dbReference type="Pfam" id="PF06966">
    <property type="entry name" value="DUF1295"/>
    <property type="match status" value="2"/>
</dbReference>
<dbReference type="GO" id="GO:0016020">
    <property type="term" value="C:membrane"/>
    <property type="evidence" value="ECO:0007669"/>
    <property type="project" value="TreeGrafter"/>
</dbReference>
<proteinExistence type="predicted"/>
<accession>A0A9P4X743</accession>
<reference evidence="3 4" key="1">
    <citation type="submission" date="2018-06" db="EMBL/GenBank/DDBJ databases">
        <title>Genome analysis of cellulolytic fungus Trichoderma lentiforme CFAM-422.</title>
        <authorList>
            <person name="Steindorff A.S."/>
            <person name="Formighieri E.F."/>
            <person name="Midorikawa G.E.O."/>
            <person name="Tamietti M.S."/>
            <person name="Ramos E.Z."/>
            <person name="Silva A.S."/>
            <person name="Bon E.P.S."/>
            <person name="Mendes T.D."/>
            <person name="Damaso M.C.T."/>
            <person name="Favaro L.C.L."/>
        </authorList>
    </citation>
    <scope>NUCLEOTIDE SEQUENCE [LARGE SCALE GENOMIC DNA]</scope>
    <source>
        <strain evidence="3 4">CFAM-422</strain>
    </source>
</reference>
<dbReference type="InterPro" id="IPR010721">
    <property type="entry name" value="UstE-like"/>
</dbReference>
<dbReference type="Proteomes" id="UP000801864">
    <property type="component" value="Unassembled WGS sequence"/>
</dbReference>
<evidence type="ECO:0000256" key="1">
    <source>
        <dbReference type="SAM" id="MobiDB-lite"/>
    </source>
</evidence>
<keyword evidence="2" id="KW-0472">Membrane</keyword>
<keyword evidence="4" id="KW-1185">Reference proteome</keyword>
<feature type="transmembrane region" description="Helical" evidence="2">
    <location>
        <begin position="66"/>
        <end position="86"/>
    </location>
</feature>
<comment type="caution">
    <text evidence="3">The sequence shown here is derived from an EMBL/GenBank/DDBJ whole genome shotgun (WGS) entry which is preliminary data.</text>
</comment>
<dbReference type="AlphaFoldDB" id="A0A9P4X743"/>
<feature type="region of interest" description="Disordered" evidence="1">
    <location>
        <begin position="207"/>
        <end position="242"/>
    </location>
</feature>
<keyword evidence="2" id="KW-1133">Transmembrane helix</keyword>
<gene>
    <name evidence="3" type="ORF">CFAM422_011237</name>
</gene>
<evidence type="ECO:0000313" key="3">
    <source>
        <dbReference type="EMBL" id="KAF3060397.1"/>
    </source>
</evidence>
<sequence length="242" mass="27156">MPAIHVLDDYYLAITAFITVSYQLFFVAIAYTCNFDKLTDLAGGSNFIILAITTLSLNHHHQTHQLVTTFFLITWAIRLTTFLLSASSKQANMTASTRCAKTTYMIAVSPAADGFVHGQAYKALYATILDPFFLTFLLLFVSGMPLSERPKAKARYESNNNWQAYKRWLDHTSILIPFPPQLYEKMPKILKRTIFLELPMYVFDPKKHSDMSQPGGAADEDDVGPGGDDRGSTPQSGEERLI</sequence>
<dbReference type="PANTHER" id="PTHR32251:SF15">
    <property type="entry name" value="3-OXO-5-ALPHA-STEROID 4-DEHYDROGENASE (DUF1295)"/>
    <property type="match status" value="1"/>
</dbReference>
<feature type="compositionally biased region" description="Basic and acidic residues" evidence="1">
    <location>
        <begin position="227"/>
        <end position="242"/>
    </location>
</feature>
<feature type="transmembrane region" description="Helical" evidence="2">
    <location>
        <begin position="12"/>
        <end position="32"/>
    </location>
</feature>
<protein>
    <recommendedName>
        <fullName evidence="5">Steroid 5-alpha reductase C-terminal domain-containing protein</fullName>
    </recommendedName>
</protein>